<protein>
    <submittedName>
        <fullName evidence="6">Uncharacterized protein</fullName>
    </submittedName>
</protein>
<evidence type="ECO:0000256" key="1">
    <source>
        <dbReference type="ARBA" id="ARBA00004177"/>
    </source>
</evidence>
<evidence type="ECO:0000313" key="6">
    <source>
        <dbReference type="EMBL" id="KAJ4975936.1"/>
    </source>
</evidence>
<dbReference type="AlphaFoldDB" id="A0A9Q0KTE2"/>
<accession>A0A9Q0KTE2</accession>
<keyword evidence="3" id="KW-0813">Transport</keyword>
<dbReference type="OrthoDB" id="1734063at2759"/>
<evidence type="ECO:0000313" key="7">
    <source>
        <dbReference type="Proteomes" id="UP001141806"/>
    </source>
</evidence>
<keyword evidence="4" id="KW-0967">Endosome</keyword>
<name>A0A9Q0KTE2_9MAGN</name>
<dbReference type="GO" id="GO:0005768">
    <property type="term" value="C:endosome"/>
    <property type="evidence" value="ECO:0007669"/>
    <property type="project" value="UniProtKB-SubCell"/>
</dbReference>
<organism evidence="6 7">
    <name type="scientific">Protea cynaroides</name>
    <dbReference type="NCBI Taxonomy" id="273540"/>
    <lineage>
        <taxon>Eukaryota</taxon>
        <taxon>Viridiplantae</taxon>
        <taxon>Streptophyta</taxon>
        <taxon>Embryophyta</taxon>
        <taxon>Tracheophyta</taxon>
        <taxon>Spermatophyta</taxon>
        <taxon>Magnoliopsida</taxon>
        <taxon>Proteales</taxon>
        <taxon>Proteaceae</taxon>
        <taxon>Protea</taxon>
    </lineage>
</organism>
<reference evidence="6" key="1">
    <citation type="journal article" date="2023" name="Plant J.">
        <title>The genome of the king protea, Protea cynaroides.</title>
        <authorList>
            <person name="Chang J."/>
            <person name="Duong T.A."/>
            <person name="Schoeman C."/>
            <person name="Ma X."/>
            <person name="Roodt D."/>
            <person name="Barker N."/>
            <person name="Li Z."/>
            <person name="Van de Peer Y."/>
            <person name="Mizrachi E."/>
        </authorList>
    </citation>
    <scope>NUCLEOTIDE SEQUENCE</scope>
    <source>
        <tissue evidence="6">Young leaves</tissue>
    </source>
</reference>
<comment type="similarity">
    <text evidence="2">Belongs to the VPS35L family.</text>
</comment>
<evidence type="ECO:0000256" key="4">
    <source>
        <dbReference type="ARBA" id="ARBA00022753"/>
    </source>
</evidence>
<proteinExistence type="inferred from homology"/>
<dbReference type="Proteomes" id="UP001141806">
    <property type="component" value="Unassembled WGS sequence"/>
</dbReference>
<dbReference type="PANTHER" id="PTHR13673:SF0">
    <property type="entry name" value="VPS35 ENDOSOMAL PROTEIN-SORTING FACTOR-LIKE"/>
    <property type="match status" value="1"/>
</dbReference>
<keyword evidence="5" id="KW-0653">Protein transport</keyword>
<evidence type="ECO:0000256" key="3">
    <source>
        <dbReference type="ARBA" id="ARBA00022448"/>
    </source>
</evidence>
<sequence>MEFKTRDYDAEEASHSLPRLQTDFHPLVVQSPLEQVDIPLPKKVDLYDPLRASDADFAVSVAEGKDVEYVSIRGSSNETVLQLSAKEWASFKRSLMQKFSVAKTISISSMSDVIVKSGKEHEKPPTRIHLEELDDPQKDAEAGVKIITRQEYVSRLHELKDEICRAWQAEDRVTALKLSIKVARLLMDTSVLQFYPTVFVLVTDVLDMLGDMVWERIKRRAEYADDGTMICSLPDDFKASDVSFDAKETCNNWFCKIGSIRELLPRIYLELAIFCCWRFLHDRPWENLKRLVMMMRGLADPLASAYCHLYLARCSQKLPPHDIGYLITCINAVKVRIILGRESMNGNSSEDRKMSVSLFEPAIGWIIKCLLKDTDQMRLGDVLVKLGLRANETNSSVESPCISIVLHHLLKELPSEVVSSNALEFMQLIECSKDYSFDQYLNYMLLGLKLCERIPLMEAVDAILVKIFQVVAQYDGLNEYLKVVDAYLDIILHYKVGDYLTIILDGISDRACNKGVAESELDSLQSIFIKLLSHFDNLNDVLALNHFVEILDVMYGSSRNIVNMHILNKATRSGYIRDPTTMQLLFQVSQALHDGIYFSSIKDDDSQQPLHLISRFVQMVDFGAEMEHHLTFLVECRGAFGSTNELKETLVHSSNYLAVKAMKDAKKHDSFLKSCIAFSEVTIPSISVTIRQMNLYLEAAEVALLGGLVSHTDGLIDSAISCLQSLEVTNGSRTPVDLDGIISSVRKLCSLLIMIPGNPECGATYIPRNVLSIISSQSWITRRLKIRTFCAVISLSTTLSQHKLPYHANSREIVGNDLLFFYEPSYYQELLSFSSSVVQNLLDEVKQEPNQAARGSLALEACNCIISSFKANQEIVPICSKLIEIANSCLHTNNRYLHSTVNYLEKYFITSTTEVPAVTT</sequence>
<keyword evidence="7" id="KW-1185">Reference proteome</keyword>
<dbReference type="PANTHER" id="PTHR13673">
    <property type="entry name" value="ESOPHAGEAL CANCER ASSOCIATED PROTEIN"/>
    <property type="match status" value="1"/>
</dbReference>
<dbReference type="InterPro" id="IPR029705">
    <property type="entry name" value="VPS35L"/>
</dbReference>
<gene>
    <name evidence="6" type="ORF">NE237_001042</name>
</gene>
<dbReference type="GO" id="GO:0032456">
    <property type="term" value="P:endocytic recycling"/>
    <property type="evidence" value="ECO:0007669"/>
    <property type="project" value="InterPro"/>
</dbReference>
<dbReference type="GO" id="GO:0015031">
    <property type="term" value="P:protein transport"/>
    <property type="evidence" value="ECO:0007669"/>
    <property type="project" value="UniProtKB-KW"/>
</dbReference>
<comment type="subcellular location">
    <subcellularLocation>
        <location evidence="1">Endosome</location>
    </subcellularLocation>
</comment>
<dbReference type="EMBL" id="JAMYWD010000003">
    <property type="protein sequence ID" value="KAJ4975936.1"/>
    <property type="molecule type" value="Genomic_DNA"/>
</dbReference>
<evidence type="ECO:0000256" key="5">
    <source>
        <dbReference type="ARBA" id="ARBA00022927"/>
    </source>
</evidence>
<comment type="caution">
    <text evidence="6">The sequence shown here is derived from an EMBL/GenBank/DDBJ whole genome shotgun (WGS) entry which is preliminary data.</text>
</comment>
<evidence type="ECO:0000256" key="2">
    <source>
        <dbReference type="ARBA" id="ARBA00010704"/>
    </source>
</evidence>